<organism evidence="1 2">
    <name type="scientific">Spirosoma pollinicola</name>
    <dbReference type="NCBI Taxonomy" id="2057025"/>
    <lineage>
        <taxon>Bacteria</taxon>
        <taxon>Pseudomonadati</taxon>
        <taxon>Bacteroidota</taxon>
        <taxon>Cytophagia</taxon>
        <taxon>Cytophagales</taxon>
        <taxon>Cytophagaceae</taxon>
        <taxon>Spirosoma</taxon>
    </lineage>
</organism>
<protein>
    <recommendedName>
        <fullName evidence="3">Addiction module toxin RelE</fullName>
    </recommendedName>
</protein>
<proteinExistence type="predicted"/>
<dbReference type="OrthoDB" id="981361at2"/>
<evidence type="ECO:0000313" key="1">
    <source>
        <dbReference type="EMBL" id="AUD01364.1"/>
    </source>
</evidence>
<evidence type="ECO:0000313" key="2">
    <source>
        <dbReference type="Proteomes" id="UP000232883"/>
    </source>
</evidence>
<dbReference type="RefSeq" id="WP_100987059.1">
    <property type="nucleotide sequence ID" value="NZ_CP025096.1"/>
</dbReference>
<accession>A0A2K8YUV6</accession>
<dbReference type="KEGG" id="spir:CWM47_05790"/>
<sequence>MSTFALRKVEVVKAKQELDELVIDGVGQLAAFEELLATKHKQYISELRTMLTYVEHAANGNTLPDTRFKDVTPTGVLIKEYEFKSKHLRLYAIKQLNGKVIVLGGLKTTQKSDFKRFRSLKEQYLNSL</sequence>
<name>A0A2K8YUV6_9BACT</name>
<gene>
    <name evidence="1" type="ORF">CWM47_05790</name>
</gene>
<dbReference type="EMBL" id="CP025096">
    <property type="protein sequence ID" value="AUD01364.1"/>
    <property type="molecule type" value="Genomic_DNA"/>
</dbReference>
<reference evidence="1 2" key="1">
    <citation type="submission" date="2017-11" db="EMBL/GenBank/DDBJ databases">
        <title>Taxonomic description and genome sequences of Spirosoma HA7 sp. nov., isolated from pollen microhabitat of Corylus avellana.</title>
        <authorList>
            <person name="Ambika Manirajan B."/>
            <person name="Suarez C."/>
            <person name="Ratering S."/>
            <person name="Geissler-Plaum R."/>
            <person name="Cardinale M."/>
            <person name="Sylvia S."/>
        </authorList>
    </citation>
    <scope>NUCLEOTIDE SEQUENCE [LARGE SCALE GENOMIC DNA]</scope>
    <source>
        <strain evidence="1 2">HA7</strain>
    </source>
</reference>
<dbReference type="AlphaFoldDB" id="A0A2K8YUV6"/>
<keyword evidence="2" id="KW-1185">Reference proteome</keyword>
<evidence type="ECO:0008006" key="3">
    <source>
        <dbReference type="Google" id="ProtNLM"/>
    </source>
</evidence>
<dbReference type="Proteomes" id="UP000232883">
    <property type="component" value="Chromosome"/>
</dbReference>